<evidence type="ECO:0000256" key="3">
    <source>
        <dbReference type="SAM" id="MobiDB-lite"/>
    </source>
</evidence>
<evidence type="ECO:0000313" key="5">
    <source>
        <dbReference type="EMBL" id="MDI1489403.1"/>
    </source>
</evidence>
<comment type="caution">
    <text evidence="5">The sequence shown here is derived from an EMBL/GenBank/DDBJ whole genome shotgun (WGS) entry which is preliminary data.</text>
</comment>
<accession>A0AA43QMX1</accession>
<sequence length="171" mass="19038">MAAHKKPPFKISEEGWGEFDMLITLTAIDKGGDFPIAHDLNFRSERYETKHTITFKNPKPALMAVLKESGPVPGDANGVKGAESAKKKRRPDKGVSPVVLCSDSGLADDATLQIDMDKLADNLQKMSEDDLLAIVQMIHDKKSPETMTKNDVDHSLVRELWDYTYERLPGK</sequence>
<organism evidence="5 6">
    <name type="scientific">Ramalina farinacea</name>
    <dbReference type="NCBI Taxonomy" id="258253"/>
    <lineage>
        <taxon>Eukaryota</taxon>
        <taxon>Fungi</taxon>
        <taxon>Dikarya</taxon>
        <taxon>Ascomycota</taxon>
        <taxon>Pezizomycotina</taxon>
        <taxon>Lecanoromycetes</taxon>
        <taxon>OSLEUM clade</taxon>
        <taxon>Lecanoromycetidae</taxon>
        <taxon>Lecanorales</taxon>
        <taxon>Lecanorineae</taxon>
        <taxon>Ramalinaceae</taxon>
        <taxon>Ramalina</taxon>
    </lineage>
</organism>
<protein>
    <submittedName>
        <fullName evidence="5">Transcription factor TFIIF complex subunit Tfg3</fullName>
    </submittedName>
</protein>
<dbReference type="InterPro" id="IPR055129">
    <property type="entry name" value="YEATS_dom"/>
</dbReference>
<feature type="domain" description="YEATS" evidence="4">
    <location>
        <begin position="1"/>
        <end position="69"/>
    </location>
</feature>
<comment type="subcellular location">
    <subcellularLocation>
        <location evidence="2">Nucleus</location>
    </subcellularLocation>
</comment>
<keyword evidence="6" id="KW-1185">Reference proteome</keyword>
<dbReference type="EMBL" id="JAPUFD010000009">
    <property type="protein sequence ID" value="MDI1489403.1"/>
    <property type="molecule type" value="Genomic_DNA"/>
</dbReference>
<evidence type="ECO:0000256" key="1">
    <source>
        <dbReference type="ARBA" id="ARBA00023242"/>
    </source>
</evidence>
<dbReference type="InterPro" id="IPR038704">
    <property type="entry name" value="YEAST_sf"/>
</dbReference>
<proteinExistence type="predicted"/>
<dbReference type="AlphaFoldDB" id="A0AA43QMX1"/>
<dbReference type="GO" id="GO:0005634">
    <property type="term" value="C:nucleus"/>
    <property type="evidence" value="ECO:0007669"/>
    <property type="project" value="UniProtKB-SubCell"/>
</dbReference>
<evidence type="ECO:0000313" key="6">
    <source>
        <dbReference type="Proteomes" id="UP001161017"/>
    </source>
</evidence>
<feature type="region of interest" description="Disordered" evidence="3">
    <location>
        <begin position="69"/>
        <end position="95"/>
    </location>
</feature>
<reference evidence="5" key="1">
    <citation type="journal article" date="2023" name="Genome Biol. Evol.">
        <title>First Whole Genome Sequence and Flow Cytometry Genome Size Data for the Lichen-Forming Fungus Ramalina farinacea (Ascomycota).</title>
        <authorList>
            <person name="Llewellyn T."/>
            <person name="Mian S."/>
            <person name="Hill R."/>
            <person name="Leitch I.J."/>
            <person name="Gaya E."/>
        </authorList>
    </citation>
    <scope>NUCLEOTIDE SEQUENCE</scope>
    <source>
        <strain evidence="5">LIQ254RAFAR</strain>
    </source>
</reference>
<gene>
    <name evidence="5" type="primary">tfg3</name>
    <name evidence="5" type="ORF">OHK93_008681</name>
</gene>
<dbReference type="Pfam" id="PF03366">
    <property type="entry name" value="YEATS"/>
    <property type="match status" value="1"/>
</dbReference>
<dbReference type="Proteomes" id="UP001161017">
    <property type="component" value="Unassembled WGS sequence"/>
</dbReference>
<dbReference type="PROSITE" id="PS51037">
    <property type="entry name" value="YEATS"/>
    <property type="match status" value="1"/>
</dbReference>
<evidence type="ECO:0000259" key="4">
    <source>
        <dbReference type="PROSITE" id="PS51037"/>
    </source>
</evidence>
<keyword evidence="1 2" id="KW-0539">Nucleus</keyword>
<evidence type="ECO:0000256" key="2">
    <source>
        <dbReference type="PROSITE-ProRule" id="PRU00376"/>
    </source>
</evidence>
<name>A0AA43QMX1_9LECA</name>
<dbReference type="Gene3D" id="2.60.40.1970">
    <property type="entry name" value="YEATS domain"/>
    <property type="match status" value="1"/>
</dbReference>